<dbReference type="AlphaFoldDB" id="A0A7E4V7W0"/>
<keyword evidence="1" id="KW-1185">Reference proteome</keyword>
<evidence type="ECO:0000313" key="1">
    <source>
        <dbReference type="Proteomes" id="UP000492821"/>
    </source>
</evidence>
<organism evidence="1 2">
    <name type="scientific">Panagrellus redivivus</name>
    <name type="common">Microworm</name>
    <dbReference type="NCBI Taxonomy" id="6233"/>
    <lineage>
        <taxon>Eukaryota</taxon>
        <taxon>Metazoa</taxon>
        <taxon>Ecdysozoa</taxon>
        <taxon>Nematoda</taxon>
        <taxon>Chromadorea</taxon>
        <taxon>Rhabditida</taxon>
        <taxon>Tylenchina</taxon>
        <taxon>Panagrolaimomorpha</taxon>
        <taxon>Panagrolaimoidea</taxon>
        <taxon>Panagrolaimidae</taxon>
        <taxon>Panagrellus</taxon>
    </lineage>
</organism>
<sequence>MSTAAALRPHLLADVYGVVFDKLLQGSEFDRIGKRCHCEMTGLYTCLNGRLEATDFVIQLALTGKVAFRRFVQLFREIFELRFRRKGMYLHDSHRNTGSFGLPTFLFDLARSFYKFITKATFFKIRFGDGGCDGFVKCLEDMVDLRHIDMSGKHEIDISVLQKMGKVFAKVVNFNIDAATFLLLLSYTDFSFPELERLKVTGRYEHFNRMVTPSERFPKLEFVDINSRSMSKNFKELARRLRSGSGANISADRCVFVETDLAIVKYWLTKFPSLNHAEITIVKFVAEYPHTNHGREDWLHAAFRSFDFGVPLDLAFRLHSSSPSFWAESLQDRLSSFDYDDQHNNYVFFTYKDVMPTKTFEHSINLRWDTAL</sequence>
<dbReference type="Proteomes" id="UP000492821">
    <property type="component" value="Unassembled WGS sequence"/>
</dbReference>
<dbReference type="WBParaSite" id="Pan_g17164.t1">
    <property type="protein sequence ID" value="Pan_g17164.t1"/>
    <property type="gene ID" value="Pan_g17164"/>
</dbReference>
<protein>
    <submittedName>
        <fullName evidence="2">F-box domain-containing protein</fullName>
    </submittedName>
</protein>
<proteinExistence type="predicted"/>
<evidence type="ECO:0000313" key="2">
    <source>
        <dbReference type="WBParaSite" id="Pan_g17164.t1"/>
    </source>
</evidence>
<reference evidence="2" key="2">
    <citation type="submission" date="2020-10" db="UniProtKB">
        <authorList>
            <consortium name="WormBaseParasite"/>
        </authorList>
    </citation>
    <scope>IDENTIFICATION</scope>
</reference>
<reference evidence="1" key="1">
    <citation type="journal article" date="2013" name="Genetics">
        <title>The draft genome and transcriptome of Panagrellus redivivus are shaped by the harsh demands of a free-living lifestyle.</title>
        <authorList>
            <person name="Srinivasan J."/>
            <person name="Dillman A.R."/>
            <person name="Macchietto M.G."/>
            <person name="Heikkinen L."/>
            <person name="Lakso M."/>
            <person name="Fracchia K.M."/>
            <person name="Antoshechkin I."/>
            <person name="Mortazavi A."/>
            <person name="Wong G."/>
            <person name="Sternberg P.W."/>
        </authorList>
    </citation>
    <scope>NUCLEOTIDE SEQUENCE [LARGE SCALE GENOMIC DNA]</scope>
    <source>
        <strain evidence="1">MT8872</strain>
    </source>
</reference>
<accession>A0A7E4V7W0</accession>
<name>A0A7E4V7W0_PANRE</name>